<proteinExistence type="predicted"/>
<evidence type="ECO:0000313" key="2">
    <source>
        <dbReference type="EMBL" id="KAL1256306.1"/>
    </source>
</evidence>
<evidence type="ECO:0000313" key="3">
    <source>
        <dbReference type="Proteomes" id="UP001558613"/>
    </source>
</evidence>
<feature type="region of interest" description="Disordered" evidence="1">
    <location>
        <begin position="46"/>
        <end position="69"/>
    </location>
</feature>
<dbReference type="Proteomes" id="UP001558613">
    <property type="component" value="Unassembled WGS sequence"/>
</dbReference>
<evidence type="ECO:0000256" key="1">
    <source>
        <dbReference type="SAM" id="MobiDB-lite"/>
    </source>
</evidence>
<organism evidence="2 3">
    <name type="scientific">Cirrhinus molitorella</name>
    <name type="common">mud carp</name>
    <dbReference type="NCBI Taxonomy" id="172907"/>
    <lineage>
        <taxon>Eukaryota</taxon>
        <taxon>Metazoa</taxon>
        <taxon>Chordata</taxon>
        <taxon>Craniata</taxon>
        <taxon>Vertebrata</taxon>
        <taxon>Euteleostomi</taxon>
        <taxon>Actinopterygii</taxon>
        <taxon>Neopterygii</taxon>
        <taxon>Teleostei</taxon>
        <taxon>Ostariophysi</taxon>
        <taxon>Cypriniformes</taxon>
        <taxon>Cyprinidae</taxon>
        <taxon>Labeoninae</taxon>
        <taxon>Labeonini</taxon>
        <taxon>Cirrhinus</taxon>
    </lineage>
</organism>
<keyword evidence="3" id="KW-1185">Reference proteome</keyword>
<gene>
    <name evidence="2" type="ORF">QQF64_011851</name>
</gene>
<reference evidence="2 3" key="1">
    <citation type="submission" date="2023-09" db="EMBL/GenBank/DDBJ databases">
        <authorList>
            <person name="Wang M."/>
        </authorList>
    </citation>
    <scope>NUCLEOTIDE SEQUENCE [LARGE SCALE GENOMIC DNA]</scope>
    <source>
        <strain evidence="2">GT-2023</strain>
        <tissue evidence="2">Liver</tissue>
    </source>
</reference>
<accession>A0ABR3LW46</accession>
<comment type="caution">
    <text evidence="2">The sequence shown here is derived from an EMBL/GenBank/DDBJ whole genome shotgun (WGS) entry which is preliminary data.</text>
</comment>
<dbReference type="EMBL" id="JAYMGO010000018">
    <property type="protein sequence ID" value="KAL1256306.1"/>
    <property type="molecule type" value="Genomic_DNA"/>
</dbReference>
<name>A0ABR3LW46_9TELE</name>
<sequence>MNAIKEIPPHGSHSHSANESLLLRLQLCHPLTTSKVEVKWIIESSDPPPIAEHTTSSGEKADPPVPHTHTQLSLRYWKGTESSHLHLAERTIMMNVIWTWVFVYIEQGGGKDAFR</sequence>
<protein>
    <submittedName>
        <fullName evidence="2">Uncharacterized protein</fullName>
    </submittedName>
</protein>